<reference evidence="4" key="1">
    <citation type="submission" date="2014-09" db="EMBL/GenBank/DDBJ databases">
        <authorList>
            <person name="Sharma Rahul"/>
            <person name="Thines Marco"/>
        </authorList>
    </citation>
    <scope>NUCLEOTIDE SEQUENCE [LARGE SCALE GENOMIC DNA]</scope>
</reference>
<dbReference type="GO" id="GO:0016042">
    <property type="term" value="P:lipid catabolic process"/>
    <property type="evidence" value="ECO:0007669"/>
    <property type="project" value="InterPro"/>
</dbReference>
<dbReference type="OrthoDB" id="3935740at2759"/>
<sequence>MVFRFMLLCGALSASSVAQTDDLPDFPQYSPQCVPFECRPTRAPAPVKDFEFTSNGCGTSGFQVSTSKDLEECCNWHDACYSVCGMPKKICEKRLKSCMHATCHEKRTAKEREDCFTTAKIFYISANMMACPAYEDAQKEACECVPEDTVATATRQRLEYFLEENGASEKELSDEAIDALLTKYKGQEPKMFYRLLKKYPKALKRDPEKTNFMDNVVKNVDNSLKKEKLTKRKNVKKEEPVDEHEEL</sequence>
<organism evidence="3 4">
    <name type="scientific">Plasmopara halstedii</name>
    <name type="common">Downy mildew of sunflower</name>
    <dbReference type="NCBI Taxonomy" id="4781"/>
    <lineage>
        <taxon>Eukaryota</taxon>
        <taxon>Sar</taxon>
        <taxon>Stramenopiles</taxon>
        <taxon>Oomycota</taxon>
        <taxon>Peronosporomycetes</taxon>
        <taxon>Peronosporales</taxon>
        <taxon>Peronosporaceae</taxon>
        <taxon>Plasmopara</taxon>
    </lineage>
</organism>
<evidence type="ECO:0000256" key="2">
    <source>
        <dbReference type="SAM" id="SignalP"/>
    </source>
</evidence>
<dbReference type="SUPFAM" id="SSF48619">
    <property type="entry name" value="Phospholipase A2, PLA2"/>
    <property type="match status" value="1"/>
</dbReference>
<keyword evidence="2" id="KW-0732">Signal</keyword>
<protein>
    <submittedName>
        <fullName evidence="3">RxLR-like protein</fullName>
    </submittedName>
</protein>
<dbReference type="AlphaFoldDB" id="A0A0P1ANI4"/>
<dbReference type="PANTHER" id="PTHR12824:SF8">
    <property type="entry name" value="GXIVSPLA2, ISOFORM A"/>
    <property type="match status" value="1"/>
</dbReference>
<feature type="signal peptide" evidence="2">
    <location>
        <begin position="1"/>
        <end position="18"/>
    </location>
</feature>
<feature type="region of interest" description="Disordered" evidence="1">
    <location>
        <begin position="227"/>
        <end position="247"/>
    </location>
</feature>
<dbReference type="PANTHER" id="PTHR12824">
    <property type="entry name" value="GROUP XII SECRETORY PHOSPHOLIPASE A2 FAMILY MEMBER"/>
    <property type="match status" value="1"/>
</dbReference>
<dbReference type="Pfam" id="PF06951">
    <property type="entry name" value="PLA2G12"/>
    <property type="match status" value="1"/>
</dbReference>
<evidence type="ECO:0000256" key="1">
    <source>
        <dbReference type="SAM" id="MobiDB-lite"/>
    </source>
</evidence>
<dbReference type="OMA" id="ECCNWHD"/>
<dbReference type="GO" id="GO:0004623">
    <property type="term" value="F:phospholipase A2 activity"/>
    <property type="evidence" value="ECO:0007669"/>
    <property type="project" value="InterPro"/>
</dbReference>
<evidence type="ECO:0000313" key="4">
    <source>
        <dbReference type="Proteomes" id="UP000054928"/>
    </source>
</evidence>
<dbReference type="GO" id="GO:0005576">
    <property type="term" value="C:extracellular region"/>
    <property type="evidence" value="ECO:0007669"/>
    <property type="project" value="InterPro"/>
</dbReference>
<dbReference type="Proteomes" id="UP000054928">
    <property type="component" value="Unassembled WGS sequence"/>
</dbReference>
<dbReference type="EMBL" id="CCYD01000645">
    <property type="protein sequence ID" value="CEG42545.1"/>
    <property type="molecule type" value="Genomic_DNA"/>
</dbReference>
<evidence type="ECO:0000313" key="3">
    <source>
        <dbReference type="EMBL" id="CEG42545.1"/>
    </source>
</evidence>
<dbReference type="GO" id="GO:0005509">
    <property type="term" value="F:calcium ion binding"/>
    <property type="evidence" value="ECO:0007669"/>
    <property type="project" value="InterPro"/>
</dbReference>
<dbReference type="InterPro" id="IPR036444">
    <property type="entry name" value="PLipase_A2_dom_sf"/>
</dbReference>
<dbReference type="Gene3D" id="1.20.90.10">
    <property type="entry name" value="Phospholipase A2 domain"/>
    <property type="match status" value="1"/>
</dbReference>
<dbReference type="InterPro" id="IPR010711">
    <property type="entry name" value="PLA2G12"/>
</dbReference>
<dbReference type="GO" id="GO:0050482">
    <property type="term" value="P:arachidonate secretion"/>
    <property type="evidence" value="ECO:0007669"/>
    <property type="project" value="InterPro"/>
</dbReference>
<accession>A0A0P1ANI4</accession>
<keyword evidence="4" id="KW-1185">Reference proteome</keyword>
<dbReference type="GO" id="GO:0006644">
    <property type="term" value="P:phospholipid metabolic process"/>
    <property type="evidence" value="ECO:0007669"/>
    <property type="project" value="InterPro"/>
</dbReference>
<dbReference type="GeneID" id="36407866"/>
<dbReference type="RefSeq" id="XP_024578914.1">
    <property type="nucleotide sequence ID" value="XM_024728437.1"/>
</dbReference>
<dbReference type="STRING" id="4781.A0A0P1ANI4"/>
<proteinExistence type="predicted"/>
<feature type="chain" id="PRO_5006058798" evidence="2">
    <location>
        <begin position="19"/>
        <end position="247"/>
    </location>
</feature>
<name>A0A0P1ANI4_PLAHL</name>